<feature type="compositionally biased region" description="Basic and acidic residues" evidence="1">
    <location>
        <begin position="42"/>
        <end position="59"/>
    </location>
</feature>
<accession>V8NV41</accession>
<feature type="non-terminal residue" evidence="2">
    <location>
        <position position="1"/>
    </location>
</feature>
<dbReference type="AlphaFoldDB" id="V8NV41"/>
<dbReference type="EMBL" id="AZIM01001854">
    <property type="protein sequence ID" value="ETE65538.1"/>
    <property type="molecule type" value="Genomic_DNA"/>
</dbReference>
<feature type="region of interest" description="Disordered" evidence="1">
    <location>
        <begin position="28"/>
        <end position="68"/>
    </location>
</feature>
<evidence type="ECO:0000256" key="1">
    <source>
        <dbReference type="SAM" id="MobiDB-lite"/>
    </source>
</evidence>
<name>V8NV41_OPHHA</name>
<evidence type="ECO:0000313" key="3">
    <source>
        <dbReference type="Proteomes" id="UP000018936"/>
    </source>
</evidence>
<keyword evidence="3" id="KW-1185">Reference proteome</keyword>
<sequence>MLLRKSAELMAKTLSLSIRKVGSLVVRIPSTAEGRKRRKQKGKEGRKEGRREGGREGGRELGSYNHHL</sequence>
<evidence type="ECO:0000313" key="2">
    <source>
        <dbReference type="EMBL" id="ETE65538.1"/>
    </source>
</evidence>
<organism evidence="2 3">
    <name type="scientific">Ophiophagus hannah</name>
    <name type="common">King cobra</name>
    <name type="synonym">Naja hannah</name>
    <dbReference type="NCBI Taxonomy" id="8665"/>
    <lineage>
        <taxon>Eukaryota</taxon>
        <taxon>Metazoa</taxon>
        <taxon>Chordata</taxon>
        <taxon>Craniata</taxon>
        <taxon>Vertebrata</taxon>
        <taxon>Euteleostomi</taxon>
        <taxon>Lepidosauria</taxon>
        <taxon>Squamata</taxon>
        <taxon>Bifurcata</taxon>
        <taxon>Unidentata</taxon>
        <taxon>Episquamata</taxon>
        <taxon>Toxicofera</taxon>
        <taxon>Serpentes</taxon>
        <taxon>Colubroidea</taxon>
        <taxon>Elapidae</taxon>
        <taxon>Elapinae</taxon>
        <taxon>Ophiophagus</taxon>
    </lineage>
</organism>
<reference evidence="2 3" key="1">
    <citation type="journal article" date="2013" name="Proc. Natl. Acad. Sci. U.S.A.">
        <title>The king cobra genome reveals dynamic gene evolution and adaptation in the snake venom system.</title>
        <authorList>
            <person name="Vonk F.J."/>
            <person name="Casewell N.R."/>
            <person name="Henkel C.V."/>
            <person name="Heimberg A.M."/>
            <person name="Jansen H.J."/>
            <person name="McCleary R.J."/>
            <person name="Kerkkamp H.M."/>
            <person name="Vos R.A."/>
            <person name="Guerreiro I."/>
            <person name="Calvete J.J."/>
            <person name="Wuster W."/>
            <person name="Woods A.E."/>
            <person name="Logan J.M."/>
            <person name="Harrison R.A."/>
            <person name="Castoe T.A."/>
            <person name="de Koning A.P."/>
            <person name="Pollock D.D."/>
            <person name="Yandell M."/>
            <person name="Calderon D."/>
            <person name="Renjifo C."/>
            <person name="Currier R.B."/>
            <person name="Salgado D."/>
            <person name="Pla D."/>
            <person name="Sanz L."/>
            <person name="Hyder A.S."/>
            <person name="Ribeiro J.M."/>
            <person name="Arntzen J.W."/>
            <person name="van den Thillart G.E."/>
            <person name="Boetzer M."/>
            <person name="Pirovano W."/>
            <person name="Dirks R.P."/>
            <person name="Spaink H.P."/>
            <person name="Duboule D."/>
            <person name="McGlinn E."/>
            <person name="Kini R.M."/>
            <person name="Richardson M.K."/>
        </authorList>
    </citation>
    <scope>NUCLEOTIDE SEQUENCE</scope>
    <source>
        <tissue evidence="2">Blood</tissue>
    </source>
</reference>
<proteinExistence type="predicted"/>
<dbReference type="Proteomes" id="UP000018936">
    <property type="component" value="Unassembled WGS sequence"/>
</dbReference>
<gene>
    <name evidence="2" type="ORF">L345_08690</name>
</gene>
<comment type="caution">
    <text evidence="2">The sequence shown here is derived from an EMBL/GenBank/DDBJ whole genome shotgun (WGS) entry which is preliminary data.</text>
</comment>
<protein>
    <submittedName>
        <fullName evidence="2">Uncharacterized protein</fullName>
    </submittedName>
</protein>